<comment type="caution">
    <text evidence="1">The sequence shown here is derived from an EMBL/GenBank/DDBJ whole genome shotgun (WGS) entry which is preliminary data.</text>
</comment>
<name>A0A498K7J7_MALDO</name>
<evidence type="ECO:0000313" key="1">
    <source>
        <dbReference type="EMBL" id="RXI03378.1"/>
    </source>
</evidence>
<organism evidence="1 2">
    <name type="scientific">Malus domestica</name>
    <name type="common">Apple</name>
    <name type="synonym">Pyrus malus</name>
    <dbReference type="NCBI Taxonomy" id="3750"/>
    <lineage>
        <taxon>Eukaryota</taxon>
        <taxon>Viridiplantae</taxon>
        <taxon>Streptophyta</taxon>
        <taxon>Embryophyta</taxon>
        <taxon>Tracheophyta</taxon>
        <taxon>Spermatophyta</taxon>
        <taxon>Magnoliopsida</taxon>
        <taxon>eudicotyledons</taxon>
        <taxon>Gunneridae</taxon>
        <taxon>Pentapetalae</taxon>
        <taxon>rosids</taxon>
        <taxon>fabids</taxon>
        <taxon>Rosales</taxon>
        <taxon>Rosaceae</taxon>
        <taxon>Amygdaloideae</taxon>
        <taxon>Maleae</taxon>
        <taxon>Malus</taxon>
    </lineage>
</organism>
<sequence length="134" mass="15426">MARQGKDGTVVHSSIALLQERFKKLQREKEIREERELLRRMIHGSERVSIPAAYYEPTGLFLQSGWTASHNYETQPHPPQYSLYLHPNLQSKQSSYLQVSDETRVMRNVCSSSVAVMGRTNNFNDSDVDTSLRL</sequence>
<keyword evidence="2" id="KW-1185">Reference proteome</keyword>
<reference evidence="1 2" key="1">
    <citation type="submission" date="2018-10" db="EMBL/GenBank/DDBJ databases">
        <title>A high-quality apple genome assembly.</title>
        <authorList>
            <person name="Hu J."/>
        </authorList>
    </citation>
    <scope>NUCLEOTIDE SEQUENCE [LARGE SCALE GENOMIC DNA]</scope>
    <source>
        <strain evidence="2">cv. HFTH1</strain>
        <tissue evidence="1">Young leaf</tissue>
    </source>
</reference>
<dbReference type="Proteomes" id="UP000290289">
    <property type="component" value="Chromosome 3"/>
</dbReference>
<dbReference type="PANTHER" id="PTHR34570">
    <property type="entry name" value="OS03G0593100 PROTEIN"/>
    <property type="match status" value="1"/>
</dbReference>
<evidence type="ECO:0000313" key="2">
    <source>
        <dbReference type="Proteomes" id="UP000290289"/>
    </source>
</evidence>
<gene>
    <name evidence="1" type="ORF">DVH24_004030</name>
</gene>
<dbReference type="PANTHER" id="PTHR34570:SF12">
    <property type="entry name" value="EXPRESSED PROTEIN"/>
    <property type="match status" value="1"/>
</dbReference>
<protein>
    <submittedName>
        <fullName evidence="1">Uncharacterized protein</fullName>
    </submittedName>
</protein>
<accession>A0A498K7J7</accession>
<proteinExistence type="predicted"/>
<dbReference type="AlphaFoldDB" id="A0A498K7J7"/>
<dbReference type="EMBL" id="RDQH01000329">
    <property type="protein sequence ID" value="RXI03378.1"/>
    <property type="molecule type" value="Genomic_DNA"/>
</dbReference>